<organism evidence="7 8">
    <name type="scientific">Pseudomonas putida (strain GB-1)</name>
    <dbReference type="NCBI Taxonomy" id="76869"/>
    <lineage>
        <taxon>Bacteria</taxon>
        <taxon>Pseudomonadati</taxon>
        <taxon>Pseudomonadota</taxon>
        <taxon>Gammaproteobacteria</taxon>
        <taxon>Pseudomonadales</taxon>
        <taxon>Pseudomonadaceae</taxon>
        <taxon>Pseudomonas</taxon>
    </lineage>
</organism>
<name>B0KIU4_PSEPG</name>
<dbReference type="HOGENOM" id="CLU_111913_1_1_6"/>
<evidence type="ECO:0000256" key="3">
    <source>
        <dbReference type="ARBA" id="ARBA00022763"/>
    </source>
</evidence>
<dbReference type="GO" id="GO:0016787">
    <property type="term" value="F:hydrolase activity"/>
    <property type="evidence" value="ECO:0007669"/>
    <property type="project" value="UniProtKB-KW"/>
</dbReference>
<dbReference type="RefSeq" id="WP_012274274.1">
    <property type="nucleotide sequence ID" value="NC_010322.1"/>
</dbReference>
<keyword evidence="4" id="KW-0378">Hydrolase</keyword>
<proteinExistence type="inferred from homology"/>
<keyword evidence="3" id="KW-0227">DNA damage</keyword>
<keyword evidence="1" id="KW-0540">Nuclease</keyword>
<dbReference type="KEGG" id="ppg:PputGB1_4747"/>
<dbReference type="EMBL" id="CP000926">
    <property type="protein sequence ID" value="ABZ00634.1"/>
    <property type="molecule type" value="Genomic_DNA"/>
</dbReference>
<dbReference type="Gene3D" id="3.40.960.10">
    <property type="entry name" value="VSR Endonuclease"/>
    <property type="match status" value="1"/>
</dbReference>
<dbReference type="SUPFAM" id="SSF52980">
    <property type="entry name" value="Restriction endonuclease-like"/>
    <property type="match status" value="1"/>
</dbReference>
<dbReference type="GO" id="GO:0004519">
    <property type="term" value="F:endonuclease activity"/>
    <property type="evidence" value="ECO:0007669"/>
    <property type="project" value="UniProtKB-KW"/>
</dbReference>
<sequence length="158" mass="17840">MVDVHTPEARSRNMRAIRNKDTKPELLIRKALHARGFRYRLGGAGLPGHPDIVLPKYRTAIFIHGCFWHGHNCKYFKLPATRTEFWAGKIRSNQERDQRSTSLLVEQGWSVLTVWECSLKPSGPGVEAVLHEIEGVLAQSLNVRVSQLLVISGLTSKM</sequence>
<evidence type="ECO:0000256" key="4">
    <source>
        <dbReference type="ARBA" id="ARBA00022801"/>
    </source>
</evidence>
<dbReference type="CDD" id="cd00221">
    <property type="entry name" value="Vsr"/>
    <property type="match status" value="1"/>
</dbReference>
<evidence type="ECO:0000256" key="1">
    <source>
        <dbReference type="ARBA" id="ARBA00022722"/>
    </source>
</evidence>
<dbReference type="Pfam" id="PF03852">
    <property type="entry name" value="Vsr"/>
    <property type="match status" value="1"/>
</dbReference>
<dbReference type="NCBIfam" id="TIGR00632">
    <property type="entry name" value="vsr"/>
    <property type="match status" value="1"/>
</dbReference>
<dbReference type="REBASE" id="17206">
    <property type="entry name" value="V.PpuGBORF4748P"/>
</dbReference>
<accession>B0KIU4</accession>
<dbReference type="Proteomes" id="UP000002157">
    <property type="component" value="Chromosome"/>
</dbReference>
<dbReference type="InterPro" id="IPR011335">
    <property type="entry name" value="Restrct_endonuc-II-like"/>
</dbReference>
<reference evidence="7 8" key="1">
    <citation type="submission" date="2008-01" db="EMBL/GenBank/DDBJ databases">
        <title>Complete sequence of Pseudomonas putida GB-1.</title>
        <authorList>
            <consortium name="US DOE Joint Genome Institute"/>
            <person name="Copeland A."/>
            <person name="Lucas S."/>
            <person name="Lapidus A."/>
            <person name="Barry K."/>
            <person name="Glavina del Rio T."/>
            <person name="Dalin E."/>
            <person name="Tice H."/>
            <person name="Pitluck S."/>
            <person name="Bruce D."/>
            <person name="Goodwin L."/>
            <person name="Chertkov O."/>
            <person name="Brettin T."/>
            <person name="Detter J.C."/>
            <person name="Han C."/>
            <person name="Kuske C.R."/>
            <person name="Schmutz J."/>
            <person name="Larimer F."/>
            <person name="Land M."/>
            <person name="Hauser L."/>
            <person name="Kyrpides N."/>
            <person name="Kim E."/>
            <person name="McCarthy J.K."/>
            <person name="Richardson P."/>
        </authorList>
    </citation>
    <scope>NUCLEOTIDE SEQUENCE [LARGE SCALE GENOMIC DNA]</scope>
    <source>
        <strain evidence="7 8">GB-1</strain>
    </source>
</reference>
<dbReference type="GO" id="GO:0006298">
    <property type="term" value="P:mismatch repair"/>
    <property type="evidence" value="ECO:0007669"/>
    <property type="project" value="InterPro"/>
</dbReference>
<evidence type="ECO:0000313" key="8">
    <source>
        <dbReference type="Proteomes" id="UP000002157"/>
    </source>
</evidence>
<comment type="similarity">
    <text evidence="6">Belongs to the Vsr family.</text>
</comment>
<evidence type="ECO:0000256" key="6">
    <source>
        <dbReference type="ARBA" id="ARBA00029466"/>
    </source>
</evidence>
<evidence type="ECO:0000313" key="7">
    <source>
        <dbReference type="EMBL" id="ABZ00634.1"/>
    </source>
</evidence>
<evidence type="ECO:0000256" key="5">
    <source>
        <dbReference type="ARBA" id="ARBA00023204"/>
    </source>
</evidence>
<protein>
    <submittedName>
        <fullName evidence="7">DNA mismatch endonuclease Vsr</fullName>
    </submittedName>
</protein>
<keyword evidence="2 7" id="KW-0255">Endonuclease</keyword>
<dbReference type="AlphaFoldDB" id="B0KIU4"/>
<dbReference type="eggNOG" id="COG3727">
    <property type="taxonomic scope" value="Bacteria"/>
</dbReference>
<evidence type="ECO:0000256" key="2">
    <source>
        <dbReference type="ARBA" id="ARBA00022759"/>
    </source>
</evidence>
<dbReference type="InterPro" id="IPR004603">
    <property type="entry name" value="DNA_mismatch_endonuc_vsr"/>
</dbReference>
<keyword evidence="5" id="KW-0234">DNA repair</keyword>
<gene>
    <name evidence="7" type="ordered locus">PputGB1_4747</name>
</gene>